<gene>
    <name evidence="1" type="ORF">RM641_36490</name>
</gene>
<comment type="caution">
    <text evidence="1">The sequence shown here is derived from an EMBL/GenBank/DDBJ whole genome shotgun (WGS) entry which is preliminary data.</text>
</comment>
<protein>
    <submittedName>
        <fullName evidence="1">Uncharacterized protein</fullName>
    </submittedName>
</protein>
<reference evidence="2" key="1">
    <citation type="submission" date="2023-07" db="EMBL/GenBank/DDBJ databases">
        <title>30 novel species of actinomycetes from the DSMZ collection.</title>
        <authorList>
            <person name="Nouioui I."/>
        </authorList>
    </citation>
    <scope>NUCLEOTIDE SEQUENCE [LARGE SCALE GENOMIC DNA]</scope>
    <source>
        <strain evidence="2">DSM 41921</strain>
    </source>
</reference>
<evidence type="ECO:0000313" key="1">
    <source>
        <dbReference type="EMBL" id="MDT0392930.1"/>
    </source>
</evidence>
<dbReference type="EMBL" id="JAVREU010000034">
    <property type="protein sequence ID" value="MDT0392930.1"/>
    <property type="molecule type" value="Genomic_DNA"/>
</dbReference>
<dbReference type="Proteomes" id="UP001183586">
    <property type="component" value="Unassembled WGS sequence"/>
</dbReference>
<organism evidence="1 2">
    <name type="scientific">Streptomyces dubilierae</name>
    <dbReference type="NCBI Taxonomy" id="3075533"/>
    <lineage>
        <taxon>Bacteria</taxon>
        <taxon>Bacillati</taxon>
        <taxon>Actinomycetota</taxon>
        <taxon>Actinomycetes</taxon>
        <taxon>Kitasatosporales</taxon>
        <taxon>Streptomycetaceae</taxon>
        <taxon>Streptomyces</taxon>
    </lineage>
</organism>
<keyword evidence="2" id="KW-1185">Reference proteome</keyword>
<name>A0ABU2PNN0_9ACTN</name>
<evidence type="ECO:0000313" key="2">
    <source>
        <dbReference type="Proteomes" id="UP001183586"/>
    </source>
</evidence>
<proteinExistence type="predicted"/>
<sequence>MAQQLTTQNEMDAFAEQVARELGTHCRTRPGYPHKLGRIIIDDENRGLRLDQYDPRRPDRLQIYAALPDETQVQAPSIKVTAISPAHVAREITRRLYPLHTQALAQVTELTARQQAEARARRTVAETVAATLPGARIEEQHRRTRIIWQHTPEPTAQHHPAQVDSLSVTVGAAGEQVHVEAGGPPDAVLPMLTALTRAYRE</sequence>
<accession>A0ABU2PNN0</accession>
<dbReference type="RefSeq" id="WP_311689032.1">
    <property type="nucleotide sequence ID" value="NZ_JAVREU010000034.1"/>
</dbReference>